<accession>A0A0A9YLH1</accession>
<reference evidence="3" key="2">
    <citation type="submission" date="2014-07" db="EMBL/GenBank/DDBJ databases">
        <authorList>
            <person name="Hull J."/>
        </authorList>
    </citation>
    <scope>NUCLEOTIDE SEQUENCE</scope>
</reference>
<dbReference type="EMBL" id="GBRD01006564">
    <property type="protein sequence ID" value="JAG59257.1"/>
    <property type="molecule type" value="Transcribed_RNA"/>
</dbReference>
<feature type="region of interest" description="Disordered" evidence="1">
    <location>
        <begin position="62"/>
        <end position="90"/>
    </location>
</feature>
<keyword evidence="2" id="KW-0732">Signal</keyword>
<evidence type="ECO:0000256" key="1">
    <source>
        <dbReference type="SAM" id="MobiDB-lite"/>
    </source>
</evidence>
<name>A0A0A9YLH1_LYGHE</name>
<sequence>MLAPSVLLIMIPIALGLTRGRNALEGEFPFIVRILVSEKAMDKESGNSSDIPEVRCASKGIKGNGEFEGHKTTKSEDNLPSRCPEKELDSSRINGTDIDGIKDELIKEFSSNNATRISAGVLISTTRILTTCSSVASFTGTKTIDFPLSQVLINAGSIYRSGEYGEFKSPNSSTRHPYCHFMISTRTILFDYGIYEVETPFGELNKSGFVAPVKRSFSDSEEMDTALEKMLQASRSRIQCQTV</sequence>
<evidence type="ECO:0000313" key="3">
    <source>
        <dbReference type="EMBL" id="JAG30385.1"/>
    </source>
</evidence>
<gene>
    <name evidence="3" type="primary">Trps1</name>
    <name evidence="3" type="ORF">CM83_8497</name>
</gene>
<feature type="non-terminal residue" evidence="3">
    <location>
        <position position="243"/>
    </location>
</feature>
<protein>
    <submittedName>
        <fullName evidence="3">Zinc finger transcription factor Trps1</fullName>
    </submittedName>
</protein>
<reference evidence="4" key="3">
    <citation type="submission" date="2014-09" db="EMBL/GenBank/DDBJ databases">
        <authorList>
            <person name="Magalhaes I.L.F."/>
            <person name="Oliveira U."/>
            <person name="Santos F.R."/>
            <person name="Vidigal T.H.D.A."/>
            <person name="Brescovit A.D."/>
            <person name="Santos A.J."/>
        </authorList>
    </citation>
    <scope>NUCLEOTIDE SEQUENCE</scope>
</reference>
<dbReference type="AlphaFoldDB" id="A0A0A9YLH1"/>
<reference evidence="3" key="1">
    <citation type="journal article" date="2014" name="PLoS ONE">
        <title>Transcriptome-Based Identification of ABC Transporters in the Western Tarnished Plant Bug Lygus hesperus.</title>
        <authorList>
            <person name="Hull J.J."/>
            <person name="Chaney K."/>
            <person name="Geib S.M."/>
            <person name="Fabrick J.A."/>
            <person name="Brent C.S."/>
            <person name="Walsh D."/>
            <person name="Lavine L.C."/>
        </authorList>
    </citation>
    <scope>NUCLEOTIDE SEQUENCE</scope>
</reference>
<organism evidence="3">
    <name type="scientific">Lygus hesperus</name>
    <name type="common">Western plant bug</name>
    <dbReference type="NCBI Taxonomy" id="30085"/>
    <lineage>
        <taxon>Eukaryota</taxon>
        <taxon>Metazoa</taxon>
        <taxon>Ecdysozoa</taxon>
        <taxon>Arthropoda</taxon>
        <taxon>Hexapoda</taxon>
        <taxon>Insecta</taxon>
        <taxon>Pterygota</taxon>
        <taxon>Neoptera</taxon>
        <taxon>Paraneoptera</taxon>
        <taxon>Hemiptera</taxon>
        <taxon>Heteroptera</taxon>
        <taxon>Panheteroptera</taxon>
        <taxon>Cimicomorpha</taxon>
        <taxon>Miridae</taxon>
        <taxon>Mirini</taxon>
        <taxon>Lygus</taxon>
    </lineage>
</organism>
<evidence type="ECO:0000256" key="2">
    <source>
        <dbReference type="SAM" id="SignalP"/>
    </source>
</evidence>
<proteinExistence type="predicted"/>
<feature type="chain" id="PRO_5015034002" evidence="2">
    <location>
        <begin position="17"/>
        <end position="243"/>
    </location>
</feature>
<evidence type="ECO:0000313" key="4">
    <source>
        <dbReference type="EMBL" id="JAG59257.1"/>
    </source>
</evidence>
<feature type="compositionally biased region" description="Basic and acidic residues" evidence="1">
    <location>
        <begin position="65"/>
        <end position="90"/>
    </location>
</feature>
<feature type="signal peptide" evidence="2">
    <location>
        <begin position="1"/>
        <end position="16"/>
    </location>
</feature>
<dbReference type="EMBL" id="GBHO01013219">
    <property type="protein sequence ID" value="JAG30385.1"/>
    <property type="molecule type" value="Transcribed_RNA"/>
</dbReference>